<sequence>MLEKGNRASSRPDHAQTAKAAAAAAVAARAASETYGIKRGAMGVANLFASPLTTKREGSLPASHIALEASPRTRLAADALALDMHSLLDAAAVADTGSGSGSASVGSGSPWRKPVQQLLRRSARVRAGKARAKKGDKENVTPLVVL</sequence>
<protein>
    <submittedName>
        <fullName evidence="2">Uncharacterized protein</fullName>
    </submittedName>
</protein>
<name>A0A7S3BP23_9EUKA</name>
<dbReference type="EMBL" id="HBHX01060724">
    <property type="protein sequence ID" value="CAE0140987.1"/>
    <property type="molecule type" value="Transcribed_RNA"/>
</dbReference>
<accession>A0A7S3BP23</accession>
<feature type="compositionally biased region" description="Low complexity" evidence="1">
    <location>
        <begin position="95"/>
        <end position="109"/>
    </location>
</feature>
<feature type="compositionally biased region" description="Basic residues" evidence="1">
    <location>
        <begin position="121"/>
        <end position="132"/>
    </location>
</feature>
<gene>
    <name evidence="2" type="ORF">HERI1096_LOCUS33579</name>
</gene>
<feature type="region of interest" description="Disordered" evidence="1">
    <location>
        <begin position="95"/>
        <end position="146"/>
    </location>
</feature>
<organism evidence="2">
    <name type="scientific">Haptolina ericina</name>
    <dbReference type="NCBI Taxonomy" id="156174"/>
    <lineage>
        <taxon>Eukaryota</taxon>
        <taxon>Haptista</taxon>
        <taxon>Haptophyta</taxon>
        <taxon>Prymnesiophyceae</taxon>
        <taxon>Prymnesiales</taxon>
        <taxon>Prymnesiaceae</taxon>
        <taxon>Haptolina</taxon>
    </lineage>
</organism>
<evidence type="ECO:0000313" key="2">
    <source>
        <dbReference type="EMBL" id="CAE0140987.1"/>
    </source>
</evidence>
<reference evidence="2" key="1">
    <citation type="submission" date="2021-01" db="EMBL/GenBank/DDBJ databases">
        <authorList>
            <person name="Corre E."/>
            <person name="Pelletier E."/>
            <person name="Niang G."/>
            <person name="Scheremetjew M."/>
            <person name="Finn R."/>
            <person name="Kale V."/>
            <person name="Holt S."/>
            <person name="Cochrane G."/>
            <person name="Meng A."/>
            <person name="Brown T."/>
            <person name="Cohen L."/>
        </authorList>
    </citation>
    <scope>NUCLEOTIDE SEQUENCE</scope>
    <source>
        <strain evidence="2">CCMP281</strain>
    </source>
</reference>
<dbReference type="AlphaFoldDB" id="A0A7S3BP23"/>
<proteinExistence type="predicted"/>
<evidence type="ECO:0000256" key="1">
    <source>
        <dbReference type="SAM" id="MobiDB-lite"/>
    </source>
</evidence>